<name>A0AC34QSZ2_9BILA</name>
<proteinExistence type="predicted"/>
<evidence type="ECO:0000313" key="1">
    <source>
        <dbReference type="Proteomes" id="UP000887576"/>
    </source>
</evidence>
<sequence length="1185" mass="133684">MSGSGPASVDVPTFTDLSNAKPSDSGGGISNLLADLDAINVPAAPVQEKNESDVSYRDVADYPSTVSGIKRPGVNDSVSVISEYLFQFAMGYEAQFERKAIESLVKKLKDRRKELEDFITSVSSMGNQRTKCVTISRTLDGRLQVAGRKGFPHVVYARVFRWPDLHKNELRHESFCIHAFDQKTDFVCVNPYHYNRIIVAPDSDIPFVNSVKSQSFATAKAASSQSNTATSSQSFAINSVETNQNQYPLIAQPSPPYGVSYSVMPQIVQMNDQGETYTFYQTPDGTLVDARTVEGTGIWYPSANRNVAQPAYVGYSAPESVAYQIYDQPEAAYYPTYYDGFTYIQQPAPEPSFSTDQAAKFDYQEVQKQVQQFQTSGTNRTQVFHQYPYTKCFQVAMGDQYFYIIPFGEIIGVEMAQDDLYRIFLEFHMQFPADYDEEKRQIWPSYTTNPLTVLNKYVEAHAPYFDNWKLAIECYKEKSKTSQMSEQKEGLRQPVVHNFNEYRDDMYRLPAGSADSIEMMRYDGGQDNDDESQSHSGGKWPFRESESPKAARETVVKNENTTTKEKDQQKTLNANIPTVTELDQLLSNKNNEMDISINNLSEESFEMTDKSNDTQNKELKSDTLMSLINESVSPVEEPDLEHYEKNREEVTRQIELASRGPQIFHVADEKEKQKEIEKEELLQIIGDLKSMATVSGDVHYPFGSGRFGPKTPSYTQRPLSEQYNIEPEPPSSRVRMLRFYRPETPASPRPPPPLYGTPLTFPERTYIPAHYKAEDVVYNGSAINMERSGTDRLPRVFSQPIIPATIRPKGPALTDSTNVFNSEQDSLLQADIAAGAQIAQAQQSATIAAAATTQLSPEEHAAAMLGILLGPRSLEQKPESPSSEFPPASHEQKYGKARQGLENALRDKFDCVVNPAGIDILKSNPEDLYIAHHNMLIKIGRPDYIVGMDEYLRPTPQYVSLSTQPEPIFWAIIEYYENDTKVGGNFQVPSKFNHCIIDGGLSALSQKRFCLNALPTVNRNPGSQKVLRTLSKGIILRIKNEADIWLSVAGDAPVFVQSFHLDIQGHRCIFDEPHRFEKGTTVKIFDLRQIRDELMQRNAFRRYWQHVDRGTASIDALGHDVEKMKLESIKDAGVDDLGRFCTIRISLGKGYGLAYQRTKIEQCPCWVEIHVTRGLQLLDEIMQQL</sequence>
<protein>
    <submittedName>
        <fullName evidence="2">Mothers against decapentaplegic homolog</fullName>
    </submittedName>
</protein>
<evidence type="ECO:0000313" key="2">
    <source>
        <dbReference type="WBParaSite" id="JU765_v2.g19082.t1"/>
    </source>
</evidence>
<dbReference type="WBParaSite" id="JU765_v2.g19082.t1">
    <property type="protein sequence ID" value="JU765_v2.g19082.t1"/>
    <property type="gene ID" value="JU765_v2.g19082"/>
</dbReference>
<organism evidence="1 2">
    <name type="scientific">Panagrolaimus sp. JU765</name>
    <dbReference type="NCBI Taxonomy" id="591449"/>
    <lineage>
        <taxon>Eukaryota</taxon>
        <taxon>Metazoa</taxon>
        <taxon>Ecdysozoa</taxon>
        <taxon>Nematoda</taxon>
        <taxon>Chromadorea</taxon>
        <taxon>Rhabditida</taxon>
        <taxon>Tylenchina</taxon>
        <taxon>Panagrolaimomorpha</taxon>
        <taxon>Panagrolaimoidea</taxon>
        <taxon>Panagrolaimidae</taxon>
        <taxon>Panagrolaimus</taxon>
    </lineage>
</organism>
<dbReference type="Proteomes" id="UP000887576">
    <property type="component" value="Unplaced"/>
</dbReference>
<accession>A0AC34QSZ2</accession>
<reference evidence="2" key="1">
    <citation type="submission" date="2022-11" db="UniProtKB">
        <authorList>
            <consortium name="WormBaseParasite"/>
        </authorList>
    </citation>
    <scope>IDENTIFICATION</scope>
</reference>